<gene>
    <name evidence="4" type="primary">LOC129343800</name>
</gene>
<organism evidence="3 4">
    <name type="scientific">Eublepharis macularius</name>
    <name type="common">Leopard gecko</name>
    <name type="synonym">Cyrtodactylus macularius</name>
    <dbReference type="NCBI Taxonomy" id="481883"/>
    <lineage>
        <taxon>Eukaryota</taxon>
        <taxon>Metazoa</taxon>
        <taxon>Chordata</taxon>
        <taxon>Craniata</taxon>
        <taxon>Vertebrata</taxon>
        <taxon>Euteleostomi</taxon>
        <taxon>Lepidosauria</taxon>
        <taxon>Squamata</taxon>
        <taxon>Bifurcata</taxon>
        <taxon>Gekkota</taxon>
        <taxon>Eublepharidae</taxon>
        <taxon>Eublepharinae</taxon>
        <taxon>Eublepharis</taxon>
    </lineage>
</organism>
<dbReference type="GO" id="GO:0008270">
    <property type="term" value="F:zinc ion binding"/>
    <property type="evidence" value="ECO:0007669"/>
    <property type="project" value="UniProtKB-KW"/>
</dbReference>
<name>A0AA97KHW8_EUBMA</name>
<dbReference type="RefSeq" id="XP_054856131.1">
    <property type="nucleotide sequence ID" value="XM_055000156.1"/>
</dbReference>
<proteinExistence type="predicted"/>
<evidence type="ECO:0000313" key="3">
    <source>
        <dbReference type="Proteomes" id="UP001190640"/>
    </source>
</evidence>
<dbReference type="PROSITE" id="PS50966">
    <property type="entry name" value="ZF_SWIM"/>
    <property type="match status" value="1"/>
</dbReference>
<keyword evidence="1" id="KW-0479">Metal-binding</keyword>
<keyword evidence="1" id="KW-0862">Zinc</keyword>
<sequence>MISSINYMGVDSQANLKRVQNPSYRPRKRRKKISKDEMCKILELADHLDSFITKFMVVPDITVSFGHPELVEEACALLSLSSEDNSLPQLVSYDATFKLGDFYLSPIVMRNIKLKGNPVFPLAFLLHMEKITSCHQDFLCEIFTKLGTEHMKNIPFVTDREKSIREPLQMKFPHIPNVYHRNHIMRDVSTWIKKHRGNNNDPKVLKDHIALFLNSASEEEYQHKYEQCSLLWRPSFKQYFDKELKDLIPKHAARFFIQKFSAFETDVTATNNICESMKKVIKNELDWKDMPADSIVHSMYRMQTFFLYEFQRAYCGLGNYALKEQFSYLCRTTGESQFPFYPLETIFDSIKSGKCPPMKGVEKTEDNRESQTYLAQLCIESGGVVLFPQTATFAVQDVNDRKMHAVKLYPKPPICSCASSDLCYHIIAAQMAIGYVKKVERRI</sequence>
<dbReference type="AlphaFoldDB" id="A0AA97KHW8"/>
<reference evidence="4" key="1">
    <citation type="submission" date="2025-08" db="UniProtKB">
        <authorList>
            <consortium name="RefSeq"/>
        </authorList>
    </citation>
    <scope>IDENTIFICATION</scope>
    <source>
        <tissue evidence="4">Blood</tissue>
    </source>
</reference>
<evidence type="ECO:0000256" key="1">
    <source>
        <dbReference type="PROSITE-ProRule" id="PRU00325"/>
    </source>
</evidence>
<dbReference type="KEGG" id="emc:129343800"/>
<dbReference type="Proteomes" id="UP001190640">
    <property type="component" value="Chromosome 16"/>
</dbReference>
<accession>A0AA97KHW8</accession>
<dbReference type="GeneID" id="129343800"/>
<feature type="domain" description="SWIM-type" evidence="2">
    <location>
        <begin position="404"/>
        <end position="434"/>
    </location>
</feature>
<evidence type="ECO:0000313" key="4">
    <source>
        <dbReference type="RefSeq" id="XP_054856131.1"/>
    </source>
</evidence>
<keyword evidence="3" id="KW-1185">Reference proteome</keyword>
<evidence type="ECO:0000259" key="2">
    <source>
        <dbReference type="PROSITE" id="PS50966"/>
    </source>
</evidence>
<protein>
    <submittedName>
        <fullName evidence="4">Uncharacterized protein LOC129343800</fullName>
    </submittedName>
</protein>
<keyword evidence="1" id="KW-0863">Zinc-finger</keyword>
<dbReference type="InterPro" id="IPR007527">
    <property type="entry name" value="Znf_SWIM"/>
</dbReference>